<feature type="transmembrane region" description="Helical" evidence="6">
    <location>
        <begin position="246"/>
        <end position="268"/>
    </location>
</feature>
<dbReference type="GO" id="GO:0022857">
    <property type="term" value="F:transmembrane transporter activity"/>
    <property type="evidence" value="ECO:0007669"/>
    <property type="project" value="TreeGrafter"/>
</dbReference>
<dbReference type="PANTHER" id="PTHR23507">
    <property type="entry name" value="ZGC:174356"/>
    <property type="match status" value="1"/>
</dbReference>
<protein>
    <recommendedName>
        <fullName evidence="9">Major facilitator superfamily transporter</fullName>
    </recommendedName>
</protein>
<feature type="transmembrane region" description="Helical" evidence="6">
    <location>
        <begin position="364"/>
        <end position="387"/>
    </location>
</feature>
<evidence type="ECO:0000313" key="7">
    <source>
        <dbReference type="EMBL" id="KAK0625451.1"/>
    </source>
</evidence>
<dbReference type="PANTHER" id="PTHR23507:SF8">
    <property type="entry name" value="MFS GENERAL SUBSTRATE TRANSPORTER"/>
    <property type="match status" value="1"/>
</dbReference>
<comment type="subcellular location">
    <subcellularLocation>
        <location evidence="1">Membrane</location>
        <topology evidence="1">Multi-pass membrane protein</topology>
    </subcellularLocation>
</comment>
<evidence type="ECO:0000256" key="5">
    <source>
        <dbReference type="SAM" id="MobiDB-lite"/>
    </source>
</evidence>
<reference evidence="7" key="1">
    <citation type="submission" date="2023-06" db="EMBL/GenBank/DDBJ databases">
        <title>Genome-scale phylogeny and comparative genomics of the fungal order Sordariales.</title>
        <authorList>
            <consortium name="Lawrence Berkeley National Laboratory"/>
            <person name="Hensen N."/>
            <person name="Bonometti L."/>
            <person name="Westerberg I."/>
            <person name="Brannstrom I.O."/>
            <person name="Guillou S."/>
            <person name="Cros-Aarteil S."/>
            <person name="Calhoun S."/>
            <person name="Haridas S."/>
            <person name="Kuo A."/>
            <person name="Mondo S."/>
            <person name="Pangilinan J."/>
            <person name="Riley R."/>
            <person name="LaButti K."/>
            <person name="Andreopoulos B."/>
            <person name="Lipzen A."/>
            <person name="Chen C."/>
            <person name="Yanf M."/>
            <person name="Daum C."/>
            <person name="Ng V."/>
            <person name="Clum A."/>
            <person name="Steindorff A."/>
            <person name="Ohm R."/>
            <person name="Martin F."/>
            <person name="Silar P."/>
            <person name="Natvig D."/>
            <person name="Lalanne C."/>
            <person name="Gautier V."/>
            <person name="Ament-velasquez S.L."/>
            <person name="Kruys A."/>
            <person name="Hutchinson M.I."/>
            <person name="Powell A.J."/>
            <person name="Barry K."/>
            <person name="Miller A.N."/>
            <person name="Grigoriev I.V."/>
            <person name="Debuchy R."/>
            <person name="Gladieux P."/>
            <person name="Thoren M.H."/>
            <person name="Johannesson H."/>
        </authorList>
    </citation>
    <scope>NUCLEOTIDE SEQUENCE</scope>
    <source>
        <strain evidence="7">SMH3391-2</strain>
    </source>
</reference>
<accession>A0AA39X1I7</accession>
<feature type="transmembrane region" description="Helical" evidence="6">
    <location>
        <begin position="171"/>
        <end position="197"/>
    </location>
</feature>
<dbReference type="GO" id="GO:0016020">
    <property type="term" value="C:membrane"/>
    <property type="evidence" value="ECO:0007669"/>
    <property type="project" value="UniProtKB-SubCell"/>
</dbReference>
<feature type="transmembrane region" description="Helical" evidence="6">
    <location>
        <begin position="325"/>
        <end position="344"/>
    </location>
</feature>
<dbReference type="EMBL" id="JAULSR010000003">
    <property type="protein sequence ID" value="KAK0625451.1"/>
    <property type="molecule type" value="Genomic_DNA"/>
</dbReference>
<proteinExistence type="predicted"/>
<sequence>MSRSPMRRTTNGSSDDEGGVTAGDRRSFSDTSASASANLRPPRNKPSVRPILVLVALVSLAWSLYALPLNRVIERRLCRDYYLVHDPSVIGPDGSVREELCKEDSIQQGLGRLQGVMETAWVVGDFIMTIPLVLLADRYGHRTVLWLNLVPRIILLAWTFCVGYFEQAVPLNAIVLAPLFSVLGGDCVFNSIVYSLVAGSTDDDVLRATFFGQMNAISSIFLSQLGPALASASMSVLLWLPFWTGILLLLLAIPVISLIPSSPVAAAASHHKSPRPSVSAQDDSDFDTAPLLPANSHQRPYTPPIGLASSVVHRFRAIVKIVTSYPVNFSLLLCGFFLTSLASSDTKLLPQYISKRYHWKFTSVGYLLSGKAVFNFVLLYFVIPAVLRRTRASRPRSHSQSTTTPDESTVNISYAQICLVFSVLGATAIGLASTIWLLVPSLLLYAMGIALPMFTYSLLRSPAMAPPLRIGEQRGVVTAGGSDTQIFSIVMLVKTMGMLVGAPLMATLWVKGVGVGGAGLGLPYFVSAACYGLVVWVFTRIRIRG</sequence>
<dbReference type="AlphaFoldDB" id="A0AA39X1I7"/>
<feature type="region of interest" description="Disordered" evidence="5">
    <location>
        <begin position="1"/>
        <end position="44"/>
    </location>
</feature>
<evidence type="ECO:0000256" key="3">
    <source>
        <dbReference type="ARBA" id="ARBA00022989"/>
    </source>
</evidence>
<evidence type="ECO:0000256" key="2">
    <source>
        <dbReference type="ARBA" id="ARBA00022692"/>
    </source>
</evidence>
<evidence type="ECO:0000313" key="8">
    <source>
        <dbReference type="Proteomes" id="UP001174934"/>
    </source>
</evidence>
<feature type="transmembrane region" description="Helical" evidence="6">
    <location>
        <begin position="489"/>
        <end position="510"/>
    </location>
</feature>
<evidence type="ECO:0000256" key="4">
    <source>
        <dbReference type="ARBA" id="ARBA00023136"/>
    </source>
</evidence>
<keyword evidence="2 6" id="KW-0812">Transmembrane</keyword>
<keyword evidence="8" id="KW-1185">Reference proteome</keyword>
<feature type="transmembrane region" description="Helical" evidence="6">
    <location>
        <begin position="417"/>
        <end position="436"/>
    </location>
</feature>
<gene>
    <name evidence="7" type="ORF">B0T17DRAFT_273614</name>
</gene>
<dbReference type="Gene3D" id="1.20.1250.20">
    <property type="entry name" value="MFS general substrate transporter like domains"/>
    <property type="match status" value="1"/>
</dbReference>
<dbReference type="InterPro" id="IPR036259">
    <property type="entry name" value="MFS_trans_sf"/>
</dbReference>
<feature type="transmembrane region" description="Helical" evidence="6">
    <location>
        <begin position="143"/>
        <end position="165"/>
    </location>
</feature>
<comment type="caution">
    <text evidence="7">The sequence shown here is derived from an EMBL/GenBank/DDBJ whole genome shotgun (WGS) entry which is preliminary data.</text>
</comment>
<dbReference type="Proteomes" id="UP001174934">
    <property type="component" value="Unassembled WGS sequence"/>
</dbReference>
<feature type="transmembrane region" description="Helical" evidence="6">
    <location>
        <begin position="442"/>
        <end position="459"/>
    </location>
</feature>
<feature type="transmembrane region" description="Helical" evidence="6">
    <location>
        <begin position="217"/>
        <end position="240"/>
    </location>
</feature>
<dbReference type="SUPFAM" id="SSF103473">
    <property type="entry name" value="MFS general substrate transporter"/>
    <property type="match status" value="1"/>
</dbReference>
<evidence type="ECO:0000256" key="6">
    <source>
        <dbReference type="SAM" id="Phobius"/>
    </source>
</evidence>
<keyword evidence="3 6" id="KW-1133">Transmembrane helix</keyword>
<evidence type="ECO:0000256" key="1">
    <source>
        <dbReference type="ARBA" id="ARBA00004141"/>
    </source>
</evidence>
<organism evidence="7 8">
    <name type="scientific">Bombardia bombarda</name>
    <dbReference type="NCBI Taxonomy" id="252184"/>
    <lineage>
        <taxon>Eukaryota</taxon>
        <taxon>Fungi</taxon>
        <taxon>Dikarya</taxon>
        <taxon>Ascomycota</taxon>
        <taxon>Pezizomycotina</taxon>
        <taxon>Sordariomycetes</taxon>
        <taxon>Sordariomycetidae</taxon>
        <taxon>Sordariales</taxon>
        <taxon>Lasiosphaeriaceae</taxon>
        <taxon>Bombardia</taxon>
    </lineage>
</organism>
<evidence type="ECO:0008006" key="9">
    <source>
        <dbReference type="Google" id="ProtNLM"/>
    </source>
</evidence>
<feature type="transmembrane region" description="Helical" evidence="6">
    <location>
        <begin position="48"/>
        <end position="67"/>
    </location>
</feature>
<name>A0AA39X1I7_9PEZI</name>
<feature type="transmembrane region" description="Helical" evidence="6">
    <location>
        <begin position="522"/>
        <end position="539"/>
    </location>
</feature>
<feature type="transmembrane region" description="Helical" evidence="6">
    <location>
        <begin position="119"/>
        <end position="136"/>
    </location>
</feature>
<feature type="compositionally biased region" description="Polar residues" evidence="5">
    <location>
        <begin position="1"/>
        <end position="13"/>
    </location>
</feature>
<keyword evidence="4 6" id="KW-0472">Membrane</keyword>